<feature type="transmembrane region" description="Helical" evidence="2">
    <location>
        <begin position="300"/>
        <end position="319"/>
    </location>
</feature>
<evidence type="ECO:0000313" key="5">
    <source>
        <dbReference type="Proteomes" id="UP000179279"/>
    </source>
</evidence>
<feature type="compositionally biased region" description="Low complexity" evidence="1">
    <location>
        <begin position="204"/>
        <end position="213"/>
    </location>
</feature>
<keyword evidence="2" id="KW-0812">Transmembrane</keyword>
<dbReference type="PANTHER" id="PTHR31157:SF1">
    <property type="entry name" value="SCP DOMAIN-CONTAINING PROTEIN"/>
    <property type="match status" value="1"/>
</dbReference>
<evidence type="ECO:0000259" key="3">
    <source>
        <dbReference type="Pfam" id="PF00188"/>
    </source>
</evidence>
<feature type="domain" description="SCP" evidence="3">
    <location>
        <begin position="75"/>
        <end position="191"/>
    </location>
</feature>
<keyword evidence="2" id="KW-1133">Transmembrane helix</keyword>
<evidence type="ECO:0000313" key="4">
    <source>
        <dbReference type="EMBL" id="OGY32525.1"/>
    </source>
</evidence>
<dbReference type="PANTHER" id="PTHR31157">
    <property type="entry name" value="SCP DOMAIN-CONTAINING PROTEIN"/>
    <property type="match status" value="1"/>
</dbReference>
<proteinExistence type="predicted"/>
<gene>
    <name evidence="4" type="ORF">A3A57_00255</name>
</gene>
<comment type="caution">
    <text evidence="4">The sequence shown here is derived from an EMBL/GenBank/DDBJ whole genome shotgun (WGS) entry which is preliminary data.</text>
</comment>
<organism evidence="4 5">
    <name type="scientific">Candidatus Woykebacteria bacterium RIFCSPLOWO2_01_FULL_41_12</name>
    <dbReference type="NCBI Taxonomy" id="1802604"/>
    <lineage>
        <taxon>Bacteria</taxon>
        <taxon>Candidatus Woykeibacteriota</taxon>
    </lineage>
</organism>
<accession>A0A1G1WXS5</accession>
<evidence type="ECO:0000256" key="1">
    <source>
        <dbReference type="SAM" id="MobiDB-lite"/>
    </source>
</evidence>
<dbReference type="InterPro" id="IPR035940">
    <property type="entry name" value="CAP_sf"/>
</dbReference>
<dbReference type="Pfam" id="PF00188">
    <property type="entry name" value="CAP"/>
    <property type="match status" value="1"/>
</dbReference>
<dbReference type="InterPro" id="IPR014044">
    <property type="entry name" value="CAP_dom"/>
</dbReference>
<protein>
    <recommendedName>
        <fullName evidence="3">SCP domain-containing protein</fullName>
    </recommendedName>
</protein>
<sequence>MFSSISVGMDKVGEVILTATIPHHKNNHRPHLIKGEGLFLLLFVLLVSQIAVNLLTKSGDLLGYATNISSSVIISLTNSERKNAGLNVLSEKTPLDSAAALKAKDMFQKDYWAHYAPDGTSPWYFFGLVGYQYAAAGENLARDFATSEGVVNAWMDSPGHKANILNSSFTEIGVAAVNGNLQGEDTTLVVQLFGKPLQTASGAAGSVAQGSSGTPTKVEAGVKLPNEEQEENPEVVNPKSAGLRTQTAQKRASDITALVKNTTDSQRVTIILLLLVGILFITDSFVIFRKRHVREGSHSFAHASIIILLAASSLIYGWGTIL</sequence>
<dbReference type="CDD" id="cd05379">
    <property type="entry name" value="CAP_bacterial"/>
    <property type="match status" value="1"/>
</dbReference>
<dbReference type="SUPFAM" id="SSF55797">
    <property type="entry name" value="PR-1-like"/>
    <property type="match status" value="1"/>
</dbReference>
<reference evidence="4 5" key="1">
    <citation type="journal article" date="2016" name="Nat. Commun.">
        <title>Thousands of microbial genomes shed light on interconnected biogeochemical processes in an aquifer system.</title>
        <authorList>
            <person name="Anantharaman K."/>
            <person name="Brown C.T."/>
            <person name="Hug L.A."/>
            <person name="Sharon I."/>
            <person name="Castelle C.J."/>
            <person name="Probst A.J."/>
            <person name="Thomas B.C."/>
            <person name="Singh A."/>
            <person name="Wilkins M.J."/>
            <person name="Karaoz U."/>
            <person name="Brodie E.L."/>
            <person name="Williams K.H."/>
            <person name="Hubbard S.S."/>
            <person name="Banfield J.F."/>
        </authorList>
    </citation>
    <scope>NUCLEOTIDE SEQUENCE [LARGE SCALE GENOMIC DNA]</scope>
</reference>
<dbReference type="AlphaFoldDB" id="A0A1G1WXS5"/>
<feature type="transmembrane region" description="Helical" evidence="2">
    <location>
        <begin position="268"/>
        <end position="288"/>
    </location>
</feature>
<evidence type="ECO:0000256" key="2">
    <source>
        <dbReference type="SAM" id="Phobius"/>
    </source>
</evidence>
<dbReference type="Gene3D" id="3.40.33.10">
    <property type="entry name" value="CAP"/>
    <property type="match status" value="1"/>
</dbReference>
<keyword evidence="2" id="KW-0472">Membrane</keyword>
<dbReference type="Proteomes" id="UP000179279">
    <property type="component" value="Unassembled WGS sequence"/>
</dbReference>
<feature type="region of interest" description="Disordered" evidence="1">
    <location>
        <begin position="204"/>
        <end position="246"/>
    </location>
</feature>
<dbReference type="EMBL" id="MHDA01000016">
    <property type="protein sequence ID" value="OGY32525.1"/>
    <property type="molecule type" value="Genomic_DNA"/>
</dbReference>
<name>A0A1G1WXS5_9BACT</name>